<dbReference type="SUPFAM" id="SSF52206">
    <property type="entry name" value="Hypothetical protein MTH538"/>
    <property type="match status" value="1"/>
</dbReference>
<dbReference type="RefSeq" id="WP_107568701.1">
    <property type="nucleotide sequence ID" value="NZ_PYYB01000001.1"/>
</dbReference>
<sequence>MPDPRAFVSFDFDNDQTSKTLFAGQAKSDSPTPFTVQDWSSKSSLPQATWEATIAKKIAATNMCIVLVGRNLKTAGGVAKEVAMAHEADVPVFGVYVDGAGTTSILPAGLQRNRTMAWNWKLIAAAVDQMMGEGKNA</sequence>
<dbReference type="Gene3D" id="3.40.50.11200">
    <property type="match status" value="1"/>
</dbReference>
<evidence type="ECO:0000313" key="2">
    <source>
        <dbReference type="EMBL" id="PTL60057.1"/>
    </source>
</evidence>
<dbReference type="Proteomes" id="UP000240739">
    <property type="component" value="Unassembled WGS sequence"/>
</dbReference>
<proteinExistence type="predicted"/>
<protein>
    <recommendedName>
        <fullName evidence="1">Thoeris protein ThsB TIR-like domain-containing protein</fullName>
    </recommendedName>
</protein>
<dbReference type="EMBL" id="PYYB01000001">
    <property type="protein sequence ID" value="PTL60057.1"/>
    <property type="molecule type" value="Genomic_DNA"/>
</dbReference>
<evidence type="ECO:0000259" key="1">
    <source>
        <dbReference type="Pfam" id="PF08937"/>
    </source>
</evidence>
<gene>
    <name evidence="2" type="ORF">C7Y72_10575</name>
</gene>
<accession>A0A2T4ULD6</accession>
<dbReference type="Pfam" id="PF08937">
    <property type="entry name" value="ThsB_TIR"/>
    <property type="match status" value="1"/>
</dbReference>
<feature type="domain" description="Thoeris protein ThsB TIR-like" evidence="1">
    <location>
        <begin position="7"/>
        <end position="100"/>
    </location>
</feature>
<dbReference type="InterPro" id="IPR036490">
    <property type="entry name" value="ThsB_TIR-like_sf"/>
</dbReference>
<comment type="caution">
    <text evidence="2">The sequence shown here is derived from an EMBL/GenBank/DDBJ whole genome shotgun (WGS) entry which is preliminary data.</text>
</comment>
<dbReference type="InterPro" id="IPR015032">
    <property type="entry name" value="ThsB__TIR-like_domain"/>
</dbReference>
<keyword evidence="3" id="KW-1185">Reference proteome</keyword>
<name>A0A2T4ULD6_9ACTN</name>
<dbReference type="OrthoDB" id="9809731at2"/>
<organism evidence="2 3">
    <name type="scientific">Paraconexibacter algicola</name>
    <dbReference type="NCBI Taxonomy" id="2133960"/>
    <lineage>
        <taxon>Bacteria</taxon>
        <taxon>Bacillati</taxon>
        <taxon>Actinomycetota</taxon>
        <taxon>Thermoleophilia</taxon>
        <taxon>Solirubrobacterales</taxon>
        <taxon>Paraconexibacteraceae</taxon>
        <taxon>Paraconexibacter</taxon>
    </lineage>
</organism>
<reference evidence="2 3" key="1">
    <citation type="submission" date="2018-03" db="EMBL/GenBank/DDBJ databases">
        <title>Aquarubrobacter algicola gen. nov., sp. nov., a novel actinobacterium isolated from shallow eutrophic lake during the end of cyanobacterial harmful algal blooms.</title>
        <authorList>
            <person name="Chun S.J."/>
        </authorList>
    </citation>
    <scope>NUCLEOTIDE SEQUENCE [LARGE SCALE GENOMIC DNA]</scope>
    <source>
        <strain evidence="2 3">Seoho-28</strain>
    </source>
</reference>
<dbReference type="AlphaFoldDB" id="A0A2T4ULD6"/>
<evidence type="ECO:0000313" key="3">
    <source>
        <dbReference type="Proteomes" id="UP000240739"/>
    </source>
</evidence>